<evidence type="ECO:0000256" key="3">
    <source>
        <dbReference type="ARBA" id="ARBA00022723"/>
    </source>
</evidence>
<comment type="caution">
    <text evidence="11">The sequence shown here is derived from an EMBL/GenBank/DDBJ whole genome shotgun (WGS) entry which is preliminary data.</text>
</comment>
<evidence type="ECO:0000259" key="10">
    <source>
        <dbReference type="PROSITE" id="PS51643"/>
    </source>
</evidence>
<evidence type="ECO:0000256" key="6">
    <source>
        <dbReference type="ARBA" id="ARBA00022806"/>
    </source>
</evidence>
<evidence type="ECO:0000256" key="7">
    <source>
        <dbReference type="ARBA" id="ARBA00022840"/>
    </source>
</evidence>
<keyword evidence="3" id="KW-0479">Metal-binding</keyword>
<dbReference type="InterPro" id="IPR013395">
    <property type="entry name" value="CRISPR-assoc_Cas3_yers"/>
</dbReference>
<evidence type="ECO:0000256" key="5">
    <source>
        <dbReference type="ARBA" id="ARBA00022801"/>
    </source>
</evidence>
<evidence type="ECO:0000256" key="1">
    <source>
        <dbReference type="ARBA" id="ARBA00006847"/>
    </source>
</evidence>
<name>A0ABD4ST14_9NEIS</name>
<dbReference type="Gene3D" id="1.10.3210.30">
    <property type="match status" value="1"/>
</dbReference>
<dbReference type="RefSeq" id="WP_239894177.1">
    <property type="nucleotide sequence ID" value="NZ_JAJAXM010000019.1"/>
</dbReference>
<dbReference type="GO" id="GO:0046872">
    <property type="term" value="F:metal ion binding"/>
    <property type="evidence" value="ECO:0007669"/>
    <property type="project" value="UniProtKB-KW"/>
</dbReference>
<dbReference type="Pfam" id="PF22590">
    <property type="entry name" value="Cas3-like_C_2"/>
    <property type="match status" value="1"/>
</dbReference>
<comment type="similarity">
    <text evidence="1">In the N-terminal section; belongs to the CRISPR-associated nuclease Cas3-HD family.</text>
</comment>
<proteinExistence type="inferred from homology"/>
<feature type="compositionally biased region" description="Basic and acidic residues" evidence="9">
    <location>
        <begin position="1030"/>
        <end position="1046"/>
    </location>
</feature>
<dbReference type="InterPro" id="IPR054712">
    <property type="entry name" value="Cas3-like_dom"/>
</dbReference>
<dbReference type="InterPro" id="IPR038257">
    <property type="entry name" value="CRISPR-assoc_Cas3_HD_sf"/>
</dbReference>
<dbReference type="Pfam" id="PF21384">
    <property type="entry name" value="Cas3_I-F_Cas2"/>
    <property type="match status" value="1"/>
</dbReference>
<evidence type="ECO:0000256" key="2">
    <source>
        <dbReference type="ARBA" id="ARBA00009046"/>
    </source>
</evidence>
<keyword evidence="4" id="KW-0547">Nucleotide-binding</keyword>
<gene>
    <name evidence="11" type="primary">cas3f</name>
    <name evidence="11" type="ORF">LH440_11040</name>
</gene>
<keyword evidence="7" id="KW-0067">ATP-binding</keyword>
<dbReference type="AlphaFoldDB" id="A0ABD4ST14"/>
<accession>A0ABD4ST14</accession>
<evidence type="ECO:0000313" key="11">
    <source>
        <dbReference type="EMBL" id="MCG9026423.1"/>
    </source>
</evidence>
<sequence>MNIMLVSQCDKRALTETRRILDQFAERRGDRVWQTPITQAGLDTLRKLLRKTARKNTAVACHWLRGRDHSELMWIVGDARRFNAEGSVPTNTTRGDILRDHDENDWLTGEDIRLVATLAALFHDLGKACQAFQTRLRGEGPHPANVYRHEWVSLRLIQAFVGQDDDASWLARLQDPAQMTTTHWEKCLKQAGLRDGEDPEARDNKPFVDGVLPPLATAVCWLVLSHHRLPVSNDETLTTARIDTGLRELNSKWNQPFDSVIVKEAKPYWQFPYGLPCNDKLWCERVADIARQLAARPAMVWLDQPYPLHLARLALMLADHHFSSQTVKPGWQAGREDETAFANTLSPAQKNDPKYRDRQFNQTLPEHLTGVARHAQTTARALPDIARALPTLGRHPLLQKRSANPRFAWQDKAYDLAASLRERAAAHGAFIVNMASTGCGKTLANARIMYALARPDTGFRCAFALGLRTLTLQTGHAFRDKLNLGEDQLAIRVGGAASRELFEQQAKDAKNAEVTKTAAEATGSASSEALLDEDSAIHFEGNPDHPLLQQLSHDSRFNALLAAPLLVCTIDHLTPATEGTRGGRQIAPMLRLLSSDLVLDEPDDFSVEDMPALTRLVYWAGLLGSRVLLSSATLPPALVQCLFDAWLAGRAQYQQHRGQPGLPLDACCLWVDENGSQAASCGDSASFAAQHLAFARRRSDWLASQPPRRTAALLPLTGVPRSDKEDIFVPLASLLREQAWQLHAANHDRDPQSGKRVSIGLIRLAHIDKIYPLARALYAQDAPDGSRIHLCVYHSQYPLLLRSAIERRLDTALTRHNPQALFSLPDIRARLDGSKAEDHLFIVLSSPVSEVGRDHSYSWAIAEPSSMRSLIQLSGRVRRHWPEPYAAQNLLILQYSLAAWLGNKPAYCRPGFENGSFELKAHDLATILPEPDYRHPDARPRLLPRPDLQPGYRLVDLEHARLAADLNQTHTPARRRGESAQSRLCAASCWAMPRASLHGALQRAQPFRQSHGEEWEMVLLPDGEGGISLKRREAGDRKGETRTSDNDHLIHTIPDAALLTGEGIRPWGNEDYLAELAQLATTMDMDDTDCARRYGSLVLRINTENLQGWHFHPALGFCQKRD</sequence>
<dbReference type="GO" id="GO:0016787">
    <property type="term" value="F:hydrolase activity"/>
    <property type="evidence" value="ECO:0007669"/>
    <property type="project" value="UniProtKB-KW"/>
</dbReference>
<keyword evidence="8" id="KW-0051">Antiviral defense</keyword>
<dbReference type="GO" id="GO:0005524">
    <property type="term" value="F:ATP binding"/>
    <property type="evidence" value="ECO:0007669"/>
    <property type="project" value="UniProtKB-KW"/>
</dbReference>
<dbReference type="Pfam" id="PF21802">
    <property type="entry name" value="Cas3-like_C"/>
    <property type="match status" value="1"/>
</dbReference>
<evidence type="ECO:0000256" key="9">
    <source>
        <dbReference type="SAM" id="MobiDB-lite"/>
    </source>
</evidence>
<dbReference type="InterPro" id="IPR027417">
    <property type="entry name" value="P-loop_NTPase"/>
</dbReference>
<dbReference type="InterPro" id="IPR048824">
    <property type="entry name" value="Cas3-like_C"/>
</dbReference>
<protein>
    <submittedName>
        <fullName evidence="11">Type I-F CRISPR-associated helicase Cas3f</fullName>
    </submittedName>
</protein>
<feature type="region of interest" description="Disordered" evidence="9">
    <location>
        <begin position="1026"/>
        <end position="1046"/>
    </location>
</feature>
<evidence type="ECO:0000313" key="12">
    <source>
        <dbReference type="Proteomes" id="UP001200247"/>
    </source>
</evidence>
<dbReference type="GO" id="GO:0004386">
    <property type="term" value="F:helicase activity"/>
    <property type="evidence" value="ECO:0007669"/>
    <property type="project" value="UniProtKB-KW"/>
</dbReference>
<keyword evidence="5" id="KW-0378">Hydrolase</keyword>
<dbReference type="GO" id="GO:0051607">
    <property type="term" value="P:defense response to virus"/>
    <property type="evidence" value="ECO:0007669"/>
    <property type="project" value="UniProtKB-KW"/>
</dbReference>
<organism evidence="11 12">
    <name type="scientific">Laribacter hongkongensis</name>
    <dbReference type="NCBI Taxonomy" id="168471"/>
    <lineage>
        <taxon>Bacteria</taxon>
        <taxon>Pseudomonadati</taxon>
        <taxon>Pseudomonadota</taxon>
        <taxon>Betaproteobacteria</taxon>
        <taxon>Neisseriales</taxon>
        <taxon>Aquaspirillaceae</taxon>
        <taxon>Laribacter</taxon>
    </lineage>
</organism>
<dbReference type="InterPro" id="IPR006483">
    <property type="entry name" value="CRISPR-assoc_Cas3_HD"/>
</dbReference>
<dbReference type="InterPro" id="IPR048823">
    <property type="entry name" value="Cas3_I-F_Cas2"/>
</dbReference>
<dbReference type="NCBIfam" id="TIGR02562">
    <property type="entry name" value="cas3_yersinia"/>
    <property type="match status" value="1"/>
</dbReference>
<dbReference type="PROSITE" id="PS51643">
    <property type="entry name" value="HD_CAS3"/>
    <property type="match status" value="1"/>
</dbReference>
<feature type="domain" description="HD Cas3-type" evidence="10">
    <location>
        <begin position="102"/>
        <end position="322"/>
    </location>
</feature>
<reference evidence="11 12" key="1">
    <citation type="submission" date="2021-10" db="EMBL/GenBank/DDBJ databases">
        <title>Whole-genome sequencing analysis of Laribacter hongkongensis: virulence gene profiles, carbohydrate-active enzyme prediction, and antimicrobial resistance characterization.</title>
        <authorList>
            <person name="Yuan P."/>
            <person name="Zhan Y."/>
            <person name="Chen D."/>
        </authorList>
    </citation>
    <scope>NUCLEOTIDE SEQUENCE [LARGE SCALE GENOMIC DNA]</scope>
    <source>
        <strain evidence="11 12">W67</strain>
    </source>
</reference>
<dbReference type="SUPFAM" id="SSF52540">
    <property type="entry name" value="P-loop containing nucleoside triphosphate hydrolases"/>
    <property type="match status" value="1"/>
</dbReference>
<evidence type="ECO:0000256" key="8">
    <source>
        <dbReference type="ARBA" id="ARBA00023118"/>
    </source>
</evidence>
<keyword evidence="6" id="KW-0347">Helicase</keyword>
<dbReference type="EMBL" id="JAJAXM010000019">
    <property type="protein sequence ID" value="MCG9026423.1"/>
    <property type="molecule type" value="Genomic_DNA"/>
</dbReference>
<comment type="similarity">
    <text evidence="2">In the central section; belongs to the CRISPR-associated helicase Cas3 family.</text>
</comment>
<evidence type="ECO:0000256" key="4">
    <source>
        <dbReference type="ARBA" id="ARBA00022741"/>
    </source>
</evidence>
<dbReference type="Proteomes" id="UP001200247">
    <property type="component" value="Unassembled WGS sequence"/>
</dbReference>